<dbReference type="EMBL" id="JBJKFK010000297">
    <property type="protein sequence ID" value="KAL3318028.1"/>
    <property type="molecule type" value="Genomic_DNA"/>
</dbReference>
<dbReference type="Proteomes" id="UP001626550">
    <property type="component" value="Unassembled WGS sequence"/>
</dbReference>
<gene>
    <name evidence="1" type="ORF">Ciccas_003317</name>
</gene>
<comment type="caution">
    <text evidence="1">The sequence shown here is derived from an EMBL/GenBank/DDBJ whole genome shotgun (WGS) entry which is preliminary data.</text>
</comment>
<evidence type="ECO:0000313" key="1">
    <source>
        <dbReference type="EMBL" id="KAL3318028.1"/>
    </source>
</evidence>
<proteinExistence type="predicted"/>
<protein>
    <submittedName>
        <fullName evidence="1">Uncharacterized protein</fullName>
    </submittedName>
</protein>
<organism evidence="1 2">
    <name type="scientific">Cichlidogyrus casuarinus</name>
    <dbReference type="NCBI Taxonomy" id="1844966"/>
    <lineage>
        <taxon>Eukaryota</taxon>
        <taxon>Metazoa</taxon>
        <taxon>Spiralia</taxon>
        <taxon>Lophotrochozoa</taxon>
        <taxon>Platyhelminthes</taxon>
        <taxon>Monogenea</taxon>
        <taxon>Monopisthocotylea</taxon>
        <taxon>Dactylogyridea</taxon>
        <taxon>Ancyrocephalidae</taxon>
        <taxon>Cichlidogyrus</taxon>
    </lineage>
</organism>
<reference evidence="1 2" key="1">
    <citation type="submission" date="2024-11" db="EMBL/GenBank/DDBJ databases">
        <title>Adaptive evolution of stress response genes in parasites aligns with host niche diversity.</title>
        <authorList>
            <person name="Hahn C."/>
            <person name="Resl P."/>
        </authorList>
    </citation>
    <scope>NUCLEOTIDE SEQUENCE [LARGE SCALE GENOMIC DNA]</scope>
    <source>
        <strain evidence="1">EGGRZ-B1_66</strain>
        <tissue evidence="1">Body</tissue>
    </source>
</reference>
<keyword evidence="2" id="KW-1185">Reference proteome</keyword>
<accession>A0ABD2QF57</accession>
<evidence type="ECO:0000313" key="2">
    <source>
        <dbReference type="Proteomes" id="UP001626550"/>
    </source>
</evidence>
<dbReference type="AlphaFoldDB" id="A0ABD2QF57"/>
<sequence length="75" mass="8836">MSDHSKNVQHQLRETDIILAASKRDIESEEHLEKINKIEIDRMNRDICQFNKQIADMEAKDSQYEVSLFQTTLNT</sequence>
<name>A0ABD2QF57_9PLAT</name>